<feature type="region of interest" description="Disordered" evidence="12">
    <location>
        <begin position="1172"/>
        <end position="1216"/>
    </location>
</feature>
<evidence type="ECO:0000259" key="14">
    <source>
        <dbReference type="SMART" id="SM00543"/>
    </source>
</evidence>
<keyword evidence="6 11" id="KW-0175">Coiled coil</keyword>
<evidence type="ECO:0000256" key="8">
    <source>
        <dbReference type="ARBA" id="ARBA00059351"/>
    </source>
</evidence>
<evidence type="ECO:0000256" key="5">
    <source>
        <dbReference type="ARBA" id="ARBA00022884"/>
    </source>
</evidence>
<feature type="region of interest" description="Disordered" evidence="12">
    <location>
        <begin position="956"/>
        <end position="1005"/>
    </location>
</feature>
<organism evidence="15">
    <name type="scientific">Moina brachiata</name>
    <dbReference type="NCBI Taxonomy" id="675436"/>
    <lineage>
        <taxon>Eukaryota</taxon>
        <taxon>Metazoa</taxon>
        <taxon>Ecdysozoa</taxon>
        <taxon>Arthropoda</taxon>
        <taxon>Crustacea</taxon>
        <taxon>Branchiopoda</taxon>
        <taxon>Diplostraca</taxon>
        <taxon>Cladocera</taxon>
        <taxon>Anomopoda</taxon>
        <taxon>Moinidae</taxon>
        <taxon>Moina</taxon>
    </lineage>
</organism>
<evidence type="ECO:0000256" key="4">
    <source>
        <dbReference type="ARBA" id="ARBA00022737"/>
    </source>
</evidence>
<dbReference type="GO" id="GO:0035145">
    <property type="term" value="C:exon-exon junction complex"/>
    <property type="evidence" value="ECO:0007669"/>
    <property type="project" value="TreeGrafter"/>
</dbReference>
<evidence type="ECO:0000256" key="12">
    <source>
        <dbReference type="SAM" id="MobiDB-lite"/>
    </source>
</evidence>
<dbReference type="GO" id="GO:0003723">
    <property type="term" value="F:RNA binding"/>
    <property type="evidence" value="ECO:0007669"/>
    <property type="project" value="UniProtKB-KW"/>
</dbReference>
<dbReference type="FunFam" id="1.25.40.180:FF:000014">
    <property type="entry name" value="Putative regulator of nonsense transcripts 2"/>
    <property type="match status" value="1"/>
</dbReference>
<feature type="region of interest" description="Disordered" evidence="12">
    <location>
        <begin position="449"/>
        <end position="476"/>
    </location>
</feature>
<evidence type="ECO:0000256" key="10">
    <source>
        <dbReference type="ARBA" id="ARBA00080859"/>
    </source>
</evidence>
<accession>A0A4Y7NI03</accession>
<comment type="function">
    <text evidence="8">Involved in nonsense-mediated decay (NMD) of mRNAs containing premature stop codons by associating with the nuclear exon junction complex (EJC). Recruited by UPF3B associated with the EJC core at the cytoplasmic side of the nuclear envelope and the subsequent formation of an UPF1-UPF2-UPF3 surveillance complex (including UPF1 bound to release factors at the stalled ribosome) is believed to activate NMD. In cooperation with UPF3B stimulates both ATPase and RNA helicase activities of UPF1. Binds spliced mRNA.</text>
</comment>
<evidence type="ECO:0000256" key="9">
    <source>
        <dbReference type="ARBA" id="ARBA00068726"/>
    </source>
</evidence>
<dbReference type="InterPro" id="IPR016024">
    <property type="entry name" value="ARM-type_fold"/>
</dbReference>
<dbReference type="Pfam" id="PF02854">
    <property type="entry name" value="MIF4G"/>
    <property type="match status" value="3"/>
</dbReference>
<protein>
    <recommendedName>
        <fullName evidence="9">Regulator of nonsense transcripts 2</fullName>
    </recommendedName>
    <alternativeName>
        <fullName evidence="10">Up-frameshift suppressor 2 homolog</fullName>
    </alternativeName>
</protein>
<dbReference type="FunFam" id="1.25.40.180:FF:000015">
    <property type="entry name" value="regulator of nonsense transcripts 2 isoform X1"/>
    <property type="match status" value="1"/>
</dbReference>
<dbReference type="GO" id="GO:0000184">
    <property type="term" value="P:nuclear-transcribed mRNA catabolic process, nonsense-mediated decay"/>
    <property type="evidence" value="ECO:0007669"/>
    <property type="project" value="UniProtKB-KW"/>
</dbReference>
<dbReference type="AlphaFoldDB" id="A0A4Y7NI03"/>
<keyword evidence="3" id="KW-0597">Phosphoprotein</keyword>
<proteinExistence type="evidence at transcript level"/>
<keyword evidence="13" id="KW-0732">Signal</keyword>
<dbReference type="PANTHER" id="PTHR12839:SF7">
    <property type="entry name" value="REGULATOR OF NONSENSE TRANSCRIPTS 2"/>
    <property type="match status" value="1"/>
</dbReference>
<dbReference type="InterPro" id="IPR007193">
    <property type="entry name" value="Upf2/Nmd2_C"/>
</dbReference>
<feature type="signal peptide" evidence="13">
    <location>
        <begin position="1"/>
        <end position="28"/>
    </location>
</feature>
<keyword evidence="2" id="KW-0963">Cytoplasm</keyword>
<keyword evidence="5" id="KW-0694">RNA-binding</keyword>
<reference evidence="15" key="1">
    <citation type="submission" date="2018-08" db="EMBL/GenBank/DDBJ databases">
        <authorList>
            <person name="Cornetti L."/>
        </authorList>
    </citation>
    <scope>NUCLEOTIDE SEQUENCE</scope>
    <source>
        <strain evidence="15">DE-FRO-2-1</strain>
    </source>
</reference>
<feature type="compositionally biased region" description="Acidic residues" evidence="12">
    <location>
        <begin position="958"/>
        <end position="981"/>
    </location>
</feature>
<evidence type="ECO:0000256" key="13">
    <source>
        <dbReference type="SAM" id="SignalP"/>
    </source>
</evidence>
<dbReference type="InterPro" id="IPR039762">
    <property type="entry name" value="Nmd2/UPF2"/>
</dbReference>
<dbReference type="Pfam" id="PF04050">
    <property type="entry name" value="Upf2"/>
    <property type="match status" value="1"/>
</dbReference>
<feature type="domain" description="MIF4G" evidence="14">
    <location>
        <begin position="694"/>
        <end position="909"/>
    </location>
</feature>
<dbReference type="EMBL" id="LR023230">
    <property type="protein sequence ID" value="SVE92849.1"/>
    <property type="molecule type" value="mRNA"/>
</dbReference>
<dbReference type="Gene3D" id="6.10.250.770">
    <property type="match status" value="1"/>
</dbReference>
<name>A0A4Y7NI03_9CRUS</name>
<dbReference type="GO" id="GO:0005829">
    <property type="term" value="C:cytosol"/>
    <property type="evidence" value="ECO:0007669"/>
    <property type="project" value="UniProtKB-ARBA"/>
</dbReference>
<dbReference type="GO" id="GO:0048471">
    <property type="term" value="C:perinuclear region of cytoplasm"/>
    <property type="evidence" value="ECO:0007669"/>
    <property type="project" value="UniProtKB-SubCell"/>
</dbReference>
<evidence type="ECO:0000256" key="3">
    <source>
        <dbReference type="ARBA" id="ARBA00022553"/>
    </source>
</evidence>
<dbReference type="Gene3D" id="4.10.80.160">
    <property type="match status" value="1"/>
</dbReference>
<feature type="domain" description="MIF4G" evidence="14">
    <location>
        <begin position="488"/>
        <end position="677"/>
    </location>
</feature>
<dbReference type="InterPro" id="IPR003890">
    <property type="entry name" value="MIF4G-like_typ-3"/>
</dbReference>
<evidence type="ECO:0000313" key="15">
    <source>
        <dbReference type="EMBL" id="SVE92849.1"/>
    </source>
</evidence>
<dbReference type="PANTHER" id="PTHR12839">
    <property type="entry name" value="NONSENSE-MEDIATED MRNA DECAY PROTEIN 2 UP-FRAMESHIFT SUPPRESSOR 2"/>
    <property type="match status" value="1"/>
</dbReference>
<evidence type="ECO:0000256" key="6">
    <source>
        <dbReference type="ARBA" id="ARBA00023054"/>
    </source>
</evidence>
<gene>
    <name evidence="15" type="primary">EOG090X0143</name>
</gene>
<feature type="compositionally biased region" description="Basic and acidic residues" evidence="12">
    <location>
        <begin position="449"/>
        <end position="466"/>
    </location>
</feature>
<evidence type="ECO:0000256" key="2">
    <source>
        <dbReference type="ARBA" id="ARBA00022490"/>
    </source>
</evidence>
<feature type="chain" id="PRO_5021444723" description="Regulator of nonsense transcripts 2" evidence="13">
    <location>
        <begin position="29"/>
        <end position="1216"/>
    </location>
</feature>
<dbReference type="Gene3D" id="1.25.40.180">
    <property type="match status" value="3"/>
</dbReference>
<dbReference type="FunFam" id="1.25.40.180:FF:000023">
    <property type="entry name" value="regulator of nonsense transcripts 2 isoform X1"/>
    <property type="match status" value="1"/>
</dbReference>
<dbReference type="SUPFAM" id="SSF48371">
    <property type="entry name" value="ARM repeat"/>
    <property type="match status" value="3"/>
</dbReference>
<keyword evidence="4" id="KW-0677">Repeat</keyword>
<keyword evidence="7" id="KW-0866">Nonsense-mediated mRNA decay</keyword>
<evidence type="ECO:0000256" key="1">
    <source>
        <dbReference type="ARBA" id="ARBA00004556"/>
    </source>
</evidence>
<comment type="subcellular location">
    <subcellularLocation>
        <location evidence="1">Cytoplasm</location>
        <location evidence="1">Perinuclear region</location>
    </subcellularLocation>
</comment>
<evidence type="ECO:0000256" key="7">
    <source>
        <dbReference type="ARBA" id="ARBA00023161"/>
    </source>
</evidence>
<evidence type="ECO:0000256" key="11">
    <source>
        <dbReference type="SAM" id="Coils"/>
    </source>
</evidence>
<dbReference type="SMART" id="SM00543">
    <property type="entry name" value="MIF4G"/>
    <property type="match status" value="3"/>
</dbReference>
<feature type="domain" description="MIF4G" evidence="14">
    <location>
        <begin position="108"/>
        <end position="335"/>
    </location>
</feature>
<feature type="compositionally biased region" description="Polar residues" evidence="12">
    <location>
        <begin position="983"/>
        <end position="995"/>
    </location>
</feature>
<sequence length="1216" mass="138847">MDIVRDVSRPWLLLIILAICCLSIGTEAAPRCTPCNGSGECSRPPHCPYGYVKDYCGRSVCAKLKSVKETLADMECRLNEKTQLRSRIHGAVQNRPEDSYFSKLDSSIKKNTAFVRKLKNFTEAQKESLMKDMNSLNLTKYISEVATGIVEAKLKMTDIPSIIQVCAVLHEKYAEFSSQLLEAWQKVLFLKKDEKVANPSKTRVDIRFYSDLISSGVLTPKEGLPLLGSFLMNLINNDKEEHNNATIILAFCKFCGEDYAGLVSQKLQQNASRFNLTIPVSVWLPSDKRQNVRNLLRDYYSSLCKHLIQDHKELQNFERQNRRILQTKGELNNERKEKQELLNQNYTKLLNLTQQFSDILCEEMPELRVEVIPKDEECSVLELSETLTDEARESLNELVWENEEARQFYENLPNLSVYLPNLIPKLAPEPPPVAEDTQMIDIEMEAKEIEEGQTKDETEEEVKPVEIDEEKEDADAPVSLQSNKVLLDSFLTTLSSCVNREMIDSAAIEFSTNLNTKNNRKKLVRALFTVQRTRLDLLPFYSRLVATLHPYIPEVATDLCNLLRQDFKYHVRKKDQINIETKVKIVRFIGELTKFGMYPRSDTLQCFKQLLLNFAHHYIEMTCHLIETCGRYLLHNPDSHLRTKVYLDQMMRKKSMLASDSRYLTMIENAYYQTVPVDTTSKSSHIKIRPPLHQYIRHLLYVDLGNKGSTNKILKQLRKLNWKDPEVATYAIRCLTSAWKVKFPHIRTLAGVVAELTLYQEFVGLRVVDAVLEDVRWGLEFPISKFNQSRVSMAKYLAELYNYRMVESSVIFKVLYTLVTYGISFDPAVESDLDPPDNLMRLRLVLTILDTCGMFFSSGLSKKRLDCYLFYLQHYYWHKKSLPIWTEDNPFPVAMDYGMKDVLSSLRPKLKPFASLQEAAEALENLEKELVAKVAQAMPELQKDVQGADVAEDTLGVIEEEEMEEGDENRETEDMDGDDEQSLSRSISQMTTRGEATQPDEELQDDQCVVSAVRKVHCTEDDDFMTALDRMVAENIHERGKEVSKAPTVDIVIPWQVKASLKKPTDPGEKNYLGDSIGGELGGALAAAEASSASAASATSPPRSTAEPDSTNTVSFVLMTRKGNKPQFKNLAVPSDSELAQNLKNREEAEKAEKERVKKLTLDFNERQEEEEFQDQIAGANRPAVHNVNRDRRNRFQHPKGVPDAELIFGGPRKNR</sequence>
<feature type="coiled-coil region" evidence="11">
    <location>
        <begin position="314"/>
        <end position="344"/>
    </location>
</feature>